<comment type="caution">
    <text evidence="2">The sequence shown here is derived from an EMBL/GenBank/DDBJ whole genome shotgun (WGS) entry which is preliminary data.</text>
</comment>
<organism evidence="2 3">
    <name type="scientific">Clostridium gasigenes</name>
    <dbReference type="NCBI Taxonomy" id="94869"/>
    <lineage>
        <taxon>Bacteria</taxon>
        <taxon>Bacillati</taxon>
        <taxon>Bacillota</taxon>
        <taxon>Clostridia</taxon>
        <taxon>Eubacteriales</taxon>
        <taxon>Clostridiaceae</taxon>
        <taxon>Clostridium</taxon>
    </lineage>
</organism>
<evidence type="ECO:0000313" key="3">
    <source>
        <dbReference type="Proteomes" id="UP000585258"/>
    </source>
</evidence>
<protein>
    <submittedName>
        <fullName evidence="2">Uncharacterized protein</fullName>
    </submittedName>
</protein>
<proteinExistence type="predicted"/>
<name>A0A7X0SFH5_9CLOT</name>
<keyword evidence="1" id="KW-0812">Transmembrane</keyword>
<reference evidence="2 3" key="1">
    <citation type="submission" date="2020-08" db="EMBL/GenBank/DDBJ databases">
        <title>Clostridia isolated from Swiss meat.</title>
        <authorList>
            <person name="Wambui J."/>
            <person name="Stevens M.J.A."/>
            <person name="Stephan R."/>
        </authorList>
    </citation>
    <scope>NUCLEOTIDE SEQUENCE [LARGE SCALE GENOMIC DNA]</scope>
    <source>
        <strain evidence="2 3">CM001</strain>
    </source>
</reference>
<feature type="transmembrane region" description="Helical" evidence="1">
    <location>
        <begin position="12"/>
        <end position="32"/>
    </location>
</feature>
<keyword evidence="1" id="KW-0472">Membrane</keyword>
<dbReference type="Proteomes" id="UP000585258">
    <property type="component" value="Unassembled WGS sequence"/>
</dbReference>
<dbReference type="RefSeq" id="WP_185165638.1">
    <property type="nucleotide sequence ID" value="NZ_JACKWY010000018.1"/>
</dbReference>
<keyword evidence="1" id="KW-1133">Transmembrane helix</keyword>
<gene>
    <name evidence="2" type="ORF">H7E68_18335</name>
</gene>
<dbReference type="EMBL" id="JACKWY010000018">
    <property type="protein sequence ID" value="MBB6716646.1"/>
    <property type="molecule type" value="Genomic_DNA"/>
</dbReference>
<accession>A0A7X0SFH5</accession>
<evidence type="ECO:0000256" key="1">
    <source>
        <dbReference type="SAM" id="Phobius"/>
    </source>
</evidence>
<evidence type="ECO:0000313" key="2">
    <source>
        <dbReference type="EMBL" id="MBB6716646.1"/>
    </source>
</evidence>
<dbReference type="AlphaFoldDB" id="A0A7X0SFH5"/>
<sequence>MKKQKGEIQQFFIQMIGIVFSFAILLQATYYLSTIITYNNINQISRKYILKMERQGYLDSNDRVNIESEIKNSNVDEVDIVISAEGEAEKVKYGEDIRVTINCKIKQKNIDASNFSFKTDNDKQSIEVIKASTARW</sequence>